<dbReference type="AlphaFoldDB" id="A0A8T3BTU0"/>
<protein>
    <submittedName>
        <fullName evidence="1">Uncharacterized protein</fullName>
    </submittedName>
</protein>
<proteinExistence type="predicted"/>
<dbReference type="EMBL" id="JAGYWB010000006">
    <property type="protein sequence ID" value="KAI0519496.1"/>
    <property type="molecule type" value="Genomic_DNA"/>
</dbReference>
<keyword evidence="2" id="KW-1185">Reference proteome</keyword>
<comment type="caution">
    <text evidence="1">The sequence shown here is derived from an EMBL/GenBank/DDBJ whole genome shotgun (WGS) entry which is preliminary data.</text>
</comment>
<organism evidence="1 2">
    <name type="scientific">Dendrobium nobile</name>
    <name type="common">Orchid</name>
    <dbReference type="NCBI Taxonomy" id="94219"/>
    <lineage>
        <taxon>Eukaryota</taxon>
        <taxon>Viridiplantae</taxon>
        <taxon>Streptophyta</taxon>
        <taxon>Embryophyta</taxon>
        <taxon>Tracheophyta</taxon>
        <taxon>Spermatophyta</taxon>
        <taxon>Magnoliopsida</taxon>
        <taxon>Liliopsida</taxon>
        <taxon>Asparagales</taxon>
        <taxon>Orchidaceae</taxon>
        <taxon>Epidendroideae</taxon>
        <taxon>Malaxideae</taxon>
        <taxon>Dendrobiinae</taxon>
        <taxon>Dendrobium</taxon>
    </lineage>
</organism>
<evidence type="ECO:0000313" key="1">
    <source>
        <dbReference type="EMBL" id="KAI0519496.1"/>
    </source>
</evidence>
<accession>A0A8T3BTU0</accession>
<dbReference type="Proteomes" id="UP000829196">
    <property type="component" value="Unassembled WGS sequence"/>
</dbReference>
<gene>
    <name evidence="1" type="ORF">KFK09_006945</name>
</gene>
<reference evidence="1" key="1">
    <citation type="journal article" date="2022" name="Front. Genet.">
        <title>Chromosome-Scale Assembly of the Dendrobium nobile Genome Provides Insights Into the Molecular Mechanism of the Biosynthesis of the Medicinal Active Ingredient of Dendrobium.</title>
        <authorList>
            <person name="Xu Q."/>
            <person name="Niu S.-C."/>
            <person name="Li K.-L."/>
            <person name="Zheng P.-J."/>
            <person name="Zhang X.-J."/>
            <person name="Jia Y."/>
            <person name="Liu Y."/>
            <person name="Niu Y.-X."/>
            <person name="Yu L.-H."/>
            <person name="Chen D.-F."/>
            <person name="Zhang G.-Q."/>
        </authorList>
    </citation>
    <scope>NUCLEOTIDE SEQUENCE</scope>
    <source>
        <tissue evidence="1">Leaf</tissue>
    </source>
</reference>
<name>A0A8T3BTU0_DENNO</name>
<evidence type="ECO:0000313" key="2">
    <source>
        <dbReference type="Proteomes" id="UP000829196"/>
    </source>
</evidence>
<sequence length="218" mass="24896">MLAVDFTFQGFHTNFIEDVKIITLNQFLDWLGIRLRSICTLHVHRDITTEIQDLKYRIDQLVGMDEPRRKLTNLLIRDEQQCWVISVLGMGGHGKNYSKFKRNDVRYDLWIFGFAINLDTDTGICQSGFLGSESINCQGDANFASNAGDSIRVPDIEGKIKQLDLDRSRKDGKTIKLNESSMKINAEKLQSSIVVKVFGNNALVFVIARELPRQWNLV</sequence>